<gene>
    <name evidence="2" type="ORF">GCM10010405_29720</name>
</gene>
<evidence type="ECO:0000256" key="1">
    <source>
        <dbReference type="SAM" id="MobiDB-lite"/>
    </source>
</evidence>
<dbReference type="EMBL" id="BAAASZ010000020">
    <property type="protein sequence ID" value="GAA2444236.1"/>
    <property type="molecule type" value="Genomic_DNA"/>
</dbReference>
<evidence type="ECO:0000313" key="2">
    <source>
        <dbReference type="EMBL" id="GAA2444236.1"/>
    </source>
</evidence>
<protein>
    <submittedName>
        <fullName evidence="2">Uncharacterized protein</fullName>
    </submittedName>
</protein>
<dbReference type="Proteomes" id="UP001501638">
    <property type="component" value="Unassembled WGS sequence"/>
</dbReference>
<feature type="compositionally biased region" description="Basic and acidic residues" evidence="1">
    <location>
        <begin position="94"/>
        <end position="108"/>
    </location>
</feature>
<accession>A0ABN3JYJ3</accession>
<name>A0ABN3JYJ3_9ACTN</name>
<reference evidence="2 3" key="1">
    <citation type="journal article" date="2019" name="Int. J. Syst. Evol. Microbiol.">
        <title>The Global Catalogue of Microorganisms (GCM) 10K type strain sequencing project: providing services to taxonomists for standard genome sequencing and annotation.</title>
        <authorList>
            <consortium name="The Broad Institute Genomics Platform"/>
            <consortium name="The Broad Institute Genome Sequencing Center for Infectious Disease"/>
            <person name="Wu L."/>
            <person name="Ma J."/>
        </authorList>
    </citation>
    <scope>NUCLEOTIDE SEQUENCE [LARGE SCALE GENOMIC DNA]</scope>
    <source>
        <strain evidence="2 3">JCM 6305</strain>
    </source>
</reference>
<organism evidence="2 3">
    <name type="scientific">Streptomyces macrosporus</name>
    <dbReference type="NCBI Taxonomy" id="44032"/>
    <lineage>
        <taxon>Bacteria</taxon>
        <taxon>Bacillati</taxon>
        <taxon>Actinomycetota</taxon>
        <taxon>Actinomycetes</taxon>
        <taxon>Kitasatosporales</taxon>
        <taxon>Streptomycetaceae</taxon>
        <taxon>Streptomyces</taxon>
    </lineage>
</organism>
<evidence type="ECO:0000313" key="3">
    <source>
        <dbReference type="Proteomes" id="UP001501638"/>
    </source>
</evidence>
<sequence length="108" mass="11433">MNGGWATTEDLQRTVLRRFLNGFEVYDPGPTDIRRPPRADTGPVPPSAAARVPRRHAPAATSDRGGEAGTGIGVGRAGPTDPRVPRVTPLTDASGRRSCCDRHPVPAL</sequence>
<proteinExistence type="predicted"/>
<feature type="region of interest" description="Disordered" evidence="1">
    <location>
        <begin position="25"/>
        <end position="108"/>
    </location>
</feature>
<keyword evidence="3" id="KW-1185">Reference proteome</keyword>
<feature type="compositionally biased region" description="Gly residues" evidence="1">
    <location>
        <begin position="67"/>
        <end position="76"/>
    </location>
</feature>
<comment type="caution">
    <text evidence="2">The sequence shown here is derived from an EMBL/GenBank/DDBJ whole genome shotgun (WGS) entry which is preliminary data.</text>
</comment>